<sequence>MKKLLIIALIISCVYAINYKYVSTVPIEVVNLSNINVNELEKYLNDNRLTLLILDERTKKDIIKALNITISPDKIPDYDNYTLITNSNCIVYPKKYVYYDDDGALIYIPPANISSKSINYTKISDGVYEIKKNKLLFLYPTDLNDKKTLDILGRYIAKNNGTFAYINKAPAGYDNILVAGVGVSKVIPDENGKYCIKVAKRKIKVNYLDDEVINKKIKAIKLLSAFGINVSYIVSGDEAIKLIEKSNLNKEDLKLINQYWFKSYKNYTHTYINPEKLNYDLDIVALSYYPLIYVDKSPETFENDPTVGGYYPTLINYESGYWQLGEISENRYYYLYKGEPYWNGKANEVSKWYYKGEPVPEKENNKMNDRYKYFNHWFVKNYGYALASGCNGLFLESSNEDLVNAVLGKDGDWKLDINGKVKYLIIPGKRGFEIYNGIPILKVPTPLSEVYGVNILNITYIPPEDEEFGVYIADIRHFNTNLLFKLKNEGTCIMNFNQMVNWLKDYYENNIHLINKSIIIVKNPKNVKITLYTNKQILGNFKHLIKNNGSYIIECPKVIILR</sequence>
<dbReference type="AlphaFoldDB" id="N6VZW1"/>
<keyword evidence="2" id="KW-1185">Reference proteome</keyword>
<organism evidence="1 2">
    <name type="scientific">Methanocaldococcus villosus KIN24-T80</name>
    <dbReference type="NCBI Taxonomy" id="1069083"/>
    <lineage>
        <taxon>Archaea</taxon>
        <taxon>Methanobacteriati</taxon>
        <taxon>Methanobacteriota</taxon>
        <taxon>Methanomada group</taxon>
        <taxon>Methanococci</taxon>
        <taxon>Methanococcales</taxon>
        <taxon>Methanocaldococcaceae</taxon>
        <taxon>Methanocaldococcus</taxon>
    </lineage>
</organism>
<protein>
    <submittedName>
        <fullName evidence="1">Uncharacterized protein</fullName>
    </submittedName>
</protein>
<dbReference type="RefSeq" id="WP_004589912.1">
    <property type="nucleotide sequence ID" value="NZ_APMM01000008.1"/>
</dbReference>
<reference evidence="1 2" key="1">
    <citation type="journal article" date="2013" name="Genome Announc.">
        <title>Draft Genome Sequence of a Highly Flagellated, Fast-Swimming Archaeon, Methanocaldococcus villosus Strain KIN24-T80 (DSM 22612).</title>
        <authorList>
            <person name="Thennarasu S."/>
            <person name="Polireddy D."/>
            <person name="Antony A."/>
            <person name="Yada M.R."/>
            <person name="Algarawi S."/>
            <person name="Sivakumar N."/>
        </authorList>
    </citation>
    <scope>NUCLEOTIDE SEQUENCE [LARGE SCALE GENOMIC DNA]</scope>
    <source>
        <strain evidence="1 2">KIN24-T80</strain>
    </source>
</reference>
<comment type="caution">
    <text evidence="1">The sequence shown here is derived from an EMBL/GenBank/DDBJ whole genome shotgun (WGS) entry which is preliminary data.</text>
</comment>
<name>N6VZW1_9EURY</name>
<evidence type="ECO:0000313" key="1">
    <source>
        <dbReference type="EMBL" id="ENN96622.1"/>
    </source>
</evidence>
<dbReference type="PATRIC" id="fig|1069083.5.peg.241"/>
<proteinExistence type="predicted"/>
<dbReference type="OrthoDB" id="65278at2157"/>
<accession>N6VZW1</accession>
<dbReference type="EMBL" id="APMM01000008">
    <property type="protein sequence ID" value="ENN96622.1"/>
    <property type="molecule type" value="Genomic_DNA"/>
</dbReference>
<gene>
    <name evidence="1" type="ORF">J422_01233</name>
</gene>
<dbReference type="STRING" id="1069083.GCA_000371805_00042"/>
<dbReference type="Proteomes" id="UP000053695">
    <property type="component" value="Unassembled WGS sequence"/>
</dbReference>
<evidence type="ECO:0000313" key="2">
    <source>
        <dbReference type="Proteomes" id="UP000053695"/>
    </source>
</evidence>